<dbReference type="KEGG" id="fbe:FF125_04795"/>
<name>A0A5B7TMP0_9FLAO</name>
<feature type="transmembrane region" description="Helical" evidence="1">
    <location>
        <begin position="6"/>
        <end position="26"/>
    </location>
</feature>
<reference evidence="2 3" key="1">
    <citation type="submission" date="2019-05" db="EMBL/GenBank/DDBJ databases">
        <title>Algicella ahnfeltiae gen. nov., sp. nov., a novel marine bacterium of the family Flavobacteriaceae isolated from a red alga.</title>
        <authorList>
            <person name="Nedashkovskaya O.I."/>
            <person name="Kukhlevskiy A.D."/>
            <person name="Kim S.-G."/>
            <person name="Zhukova N.V."/>
            <person name="Mikhailov V.V."/>
        </authorList>
    </citation>
    <scope>NUCLEOTIDE SEQUENCE [LARGE SCALE GENOMIC DNA]</scope>
    <source>
        <strain evidence="2 3">10Alg115</strain>
    </source>
</reference>
<keyword evidence="1" id="KW-0472">Membrane</keyword>
<keyword evidence="3" id="KW-1185">Reference proteome</keyword>
<evidence type="ECO:0000313" key="3">
    <source>
        <dbReference type="Proteomes" id="UP000306229"/>
    </source>
</evidence>
<protein>
    <submittedName>
        <fullName evidence="2">Uncharacterized protein</fullName>
    </submittedName>
</protein>
<gene>
    <name evidence="2" type="ORF">FF125_04795</name>
</gene>
<feature type="transmembrane region" description="Helical" evidence="1">
    <location>
        <begin position="38"/>
        <end position="60"/>
    </location>
</feature>
<dbReference type="RefSeq" id="WP_117881340.1">
    <property type="nucleotide sequence ID" value="NZ_CP040749.1"/>
</dbReference>
<evidence type="ECO:0000313" key="2">
    <source>
        <dbReference type="EMBL" id="QCX37785.1"/>
    </source>
</evidence>
<keyword evidence="1" id="KW-0812">Transmembrane</keyword>
<proteinExistence type="predicted"/>
<keyword evidence="1" id="KW-1133">Transmembrane helix</keyword>
<dbReference type="EMBL" id="CP040749">
    <property type="protein sequence ID" value="QCX37785.1"/>
    <property type="molecule type" value="Genomic_DNA"/>
</dbReference>
<sequence length="63" mass="7213">MFSKGQAVFGILFAIAFIIFIAWSYRKDLKLHKLYYKNVWVVGFAIIAVIAIFGVLTFMLHGN</sequence>
<accession>A0A5B7TMP0</accession>
<evidence type="ECO:0000256" key="1">
    <source>
        <dbReference type="SAM" id="Phobius"/>
    </source>
</evidence>
<dbReference type="AlphaFoldDB" id="A0A5B7TMP0"/>
<dbReference type="Proteomes" id="UP000306229">
    <property type="component" value="Chromosome"/>
</dbReference>
<organism evidence="2 3">
    <name type="scientific">Aureibaculum algae</name>
    <dbReference type="NCBI Taxonomy" id="2584122"/>
    <lineage>
        <taxon>Bacteria</taxon>
        <taxon>Pseudomonadati</taxon>
        <taxon>Bacteroidota</taxon>
        <taxon>Flavobacteriia</taxon>
        <taxon>Flavobacteriales</taxon>
        <taxon>Flavobacteriaceae</taxon>
        <taxon>Aureibaculum</taxon>
    </lineage>
</organism>